<accession>A0A9J6FU51</accession>
<comment type="caution">
    <text evidence="1">The sequence shown here is derived from an EMBL/GenBank/DDBJ whole genome shotgun (WGS) entry which is preliminary data.</text>
</comment>
<evidence type="ECO:0000313" key="2">
    <source>
        <dbReference type="Proteomes" id="UP000821853"/>
    </source>
</evidence>
<evidence type="ECO:0000313" key="1">
    <source>
        <dbReference type="EMBL" id="KAH9366351.1"/>
    </source>
</evidence>
<name>A0A9J6FU51_HAELO</name>
<reference evidence="1 2" key="1">
    <citation type="journal article" date="2020" name="Cell">
        <title>Large-Scale Comparative Analyses of Tick Genomes Elucidate Their Genetic Diversity and Vector Capacities.</title>
        <authorList>
            <consortium name="Tick Genome and Microbiome Consortium (TIGMIC)"/>
            <person name="Jia N."/>
            <person name="Wang J."/>
            <person name="Shi W."/>
            <person name="Du L."/>
            <person name="Sun Y."/>
            <person name="Zhan W."/>
            <person name="Jiang J.F."/>
            <person name="Wang Q."/>
            <person name="Zhang B."/>
            <person name="Ji P."/>
            <person name="Bell-Sakyi L."/>
            <person name="Cui X.M."/>
            <person name="Yuan T.T."/>
            <person name="Jiang B.G."/>
            <person name="Yang W.F."/>
            <person name="Lam T.T."/>
            <person name="Chang Q.C."/>
            <person name="Ding S.J."/>
            <person name="Wang X.J."/>
            <person name="Zhu J.G."/>
            <person name="Ruan X.D."/>
            <person name="Zhao L."/>
            <person name="Wei J.T."/>
            <person name="Ye R.Z."/>
            <person name="Que T.C."/>
            <person name="Du C.H."/>
            <person name="Zhou Y.H."/>
            <person name="Cheng J.X."/>
            <person name="Dai P.F."/>
            <person name="Guo W.B."/>
            <person name="Han X.H."/>
            <person name="Huang E.J."/>
            <person name="Li L.F."/>
            <person name="Wei W."/>
            <person name="Gao Y.C."/>
            <person name="Liu J.Z."/>
            <person name="Shao H.Z."/>
            <person name="Wang X."/>
            <person name="Wang C.C."/>
            <person name="Yang T.C."/>
            <person name="Huo Q.B."/>
            <person name="Li W."/>
            <person name="Chen H.Y."/>
            <person name="Chen S.E."/>
            <person name="Zhou L.G."/>
            <person name="Ni X.B."/>
            <person name="Tian J.H."/>
            <person name="Sheng Y."/>
            <person name="Liu T."/>
            <person name="Pan Y.S."/>
            <person name="Xia L.Y."/>
            <person name="Li J."/>
            <person name="Zhao F."/>
            <person name="Cao W.C."/>
        </authorList>
    </citation>
    <scope>NUCLEOTIDE SEQUENCE [LARGE SCALE GENOMIC DNA]</scope>
    <source>
        <strain evidence="1">HaeL-2018</strain>
    </source>
</reference>
<dbReference type="VEuPathDB" id="VectorBase:HLOH_046298"/>
<protein>
    <submittedName>
        <fullName evidence="1">Uncharacterized protein</fullName>
    </submittedName>
</protein>
<gene>
    <name evidence="1" type="ORF">HPB48_006197</name>
</gene>
<sequence length="122" mass="14365">MDNGELPLYSRLYHFFAPTDSPDFTPKYMARARSVDIAFVHYVLRHSPGTIERVMPWWQGAVNHYRRCCEWRQWDYKKVYGVDLWNASALLRDNATNEFTDLVEKEISVTALKDVVKDSPYS</sequence>
<dbReference type="AlphaFoldDB" id="A0A9J6FU51"/>
<keyword evidence="2" id="KW-1185">Reference proteome</keyword>
<organism evidence="1 2">
    <name type="scientific">Haemaphysalis longicornis</name>
    <name type="common">Bush tick</name>
    <dbReference type="NCBI Taxonomy" id="44386"/>
    <lineage>
        <taxon>Eukaryota</taxon>
        <taxon>Metazoa</taxon>
        <taxon>Ecdysozoa</taxon>
        <taxon>Arthropoda</taxon>
        <taxon>Chelicerata</taxon>
        <taxon>Arachnida</taxon>
        <taxon>Acari</taxon>
        <taxon>Parasitiformes</taxon>
        <taxon>Ixodida</taxon>
        <taxon>Ixodoidea</taxon>
        <taxon>Ixodidae</taxon>
        <taxon>Haemaphysalinae</taxon>
        <taxon>Haemaphysalis</taxon>
    </lineage>
</organism>
<proteinExistence type="predicted"/>
<dbReference type="Proteomes" id="UP000821853">
    <property type="component" value="Chromosome 2"/>
</dbReference>
<dbReference type="EMBL" id="JABSTR010000004">
    <property type="protein sequence ID" value="KAH9366351.1"/>
    <property type="molecule type" value="Genomic_DNA"/>
</dbReference>